<keyword evidence="7 10" id="KW-0539">Nucleus</keyword>
<sequence>MEGIPIGRKVNLFAHDGYDALITSLSLMFKITILCPDQVYSEKNYVLTYEDQEGDWMLVGDVPWEIFLTSVKKLMITRVDRCGSSWNTPREKVATKDRR</sequence>
<keyword evidence="8 10" id="KW-0927">Auxin signaling pathway</keyword>
<accession>A0A2P6R000</accession>
<reference evidence="12 13" key="1">
    <citation type="journal article" date="2018" name="Nat. Genet.">
        <title>The Rosa genome provides new insights in the design of modern roses.</title>
        <authorList>
            <person name="Bendahmane M."/>
        </authorList>
    </citation>
    <scope>NUCLEOTIDE SEQUENCE [LARGE SCALE GENOMIC DNA]</scope>
    <source>
        <strain evidence="13">cv. Old Blush</strain>
    </source>
</reference>
<evidence type="ECO:0000256" key="5">
    <source>
        <dbReference type="ARBA" id="ARBA00023015"/>
    </source>
</evidence>
<dbReference type="InterPro" id="IPR033389">
    <property type="entry name" value="AUX/IAA_dom"/>
</dbReference>
<protein>
    <recommendedName>
        <fullName evidence="10">Auxin-responsive protein</fullName>
    </recommendedName>
</protein>
<keyword evidence="4 10" id="KW-0678">Repressor</keyword>
<comment type="subcellular location">
    <subcellularLocation>
        <location evidence="1 10">Nucleus</location>
    </subcellularLocation>
</comment>
<evidence type="ECO:0000256" key="3">
    <source>
        <dbReference type="ARBA" id="ARBA00011726"/>
    </source>
</evidence>
<evidence type="ECO:0000256" key="4">
    <source>
        <dbReference type="ARBA" id="ARBA00022491"/>
    </source>
</evidence>
<dbReference type="PANTHER" id="PTHR31734:SF94">
    <property type="entry name" value="AUXIN-RESPONSIVE PROTEIN IAA30"/>
    <property type="match status" value="1"/>
</dbReference>
<dbReference type="AlphaFoldDB" id="A0A2P6R000"/>
<dbReference type="GO" id="GO:0009734">
    <property type="term" value="P:auxin-activated signaling pathway"/>
    <property type="evidence" value="ECO:0007669"/>
    <property type="project" value="UniProtKB-UniRule"/>
</dbReference>
<dbReference type="GO" id="GO:0005634">
    <property type="term" value="C:nucleus"/>
    <property type="evidence" value="ECO:0007669"/>
    <property type="project" value="UniProtKB-SubCell"/>
</dbReference>
<name>A0A2P6R000_ROSCH</name>
<organism evidence="12 13">
    <name type="scientific">Rosa chinensis</name>
    <name type="common">China rose</name>
    <dbReference type="NCBI Taxonomy" id="74649"/>
    <lineage>
        <taxon>Eukaryota</taxon>
        <taxon>Viridiplantae</taxon>
        <taxon>Streptophyta</taxon>
        <taxon>Embryophyta</taxon>
        <taxon>Tracheophyta</taxon>
        <taxon>Spermatophyta</taxon>
        <taxon>Magnoliopsida</taxon>
        <taxon>eudicotyledons</taxon>
        <taxon>Gunneridae</taxon>
        <taxon>Pentapetalae</taxon>
        <taxon>rosids</taxon>
        <taxon>fabids</taxon>
        <taxon>Rosales</taxon>
        <taxon>Rosaceae</taxon>
        <taxon>Rosoideae</taxon>
        <taxon>Rosoideae incertae sedis</taxon>
        <taxon>Rosa</taxon>
    </lineage>
</organism>
<evidence type="ECO:0000256" key="8">
    <source>
        <dbReference type="ARBA" id="ARBA00023294"/>
    </source>
</evidence>
<dbReference type="Gramene" id="PRQ39764">
    <property type="protein sequence ID" value="PRQ39764"/>
    <property type="gene ID" value="RchiOBHm_Chr4g0428791"/>
</dbReference>
<evidence type="ECO:0000256" key="6">
    <source>
        <dbReference type="ARBA" id="ARBA00023163"/>
    </source>
</evidence>
<keyword evidence="6 10" id="KW-0804">Transcription</keyword>
<dbReference type="OMA" id="SYIIIYD"/>
<dbReference type="Proteomes" id="UP000238479">
    <property type="component" value="Chromosome 4"/>
</dbReference>
<gene>
    <name evidence="12" type="ORF">RchiOBHm_Chr4g0428791</name>
</gene>
<dbReference type="STRING" id="74649.A0A2P6R000"/>
<evidence type="ECO:0000256" key="9">
    <source>
        <dbReference type="ARBA" id="ARBA00025283"/>
    </source>
</evidence>
<evidence type="ECO:0000256" key="7">
    <source>
        <dbReference type="ARBA" id="ARBA00023242"/>
    </source>
</evidence>
<comment type="subunit">
    <text evidence="3 10">Homodimers and heterodimers.</text>
</comment>
<evidence type="ECO:0000313" key="12">
    <source>
        <dbReference type="EMBL" id="PRQ39764.1"/>
    </source>
</evidence>
<feature type="domain" description="PB1" evidence="11">
    <location>
        <begin position="1"/>
        <end position="81"/>
    </location>
</feature>
<comment type="similarity">
    <text evidence="2 10">Belongs to the Aux/IAA family.</text>
</comment>
<dbReference type="EMBL" id="PDCK01000042">
    <property type="protein sequence ID" value="PRQ39764.1"/>
    <property type="molecule type" value="Genomic_DNA"/>
</dbReference>
<dbReference type="InterPro" id="IPR053793">
    <property type="entry name" value="PB1-like"/>
</dbReference>
<evidence type="ECO:0000256" key="1">
    <source>
        <dbReference type="ARBA" id="ARBA00004123"/>
    </source>
</evidence>
<keyword evidence="5 10" id="KW-0805">Transcription regulation</keyword>
<dbReference type="Pfam" id="PF02309">
    <property type="entry name" value="AUX_IAA"/>
    <property type="match status" value="1"/>
</dbReference>
<dbReference type="InterPro" id="IPR003311">
    <property type="entry name" value="AUX_IAA"/>
</dbReference>
<dbReference type="PROSITE" id="PS51745">
    <property type="entry name" value="PB1"/>
    <property type="match status" value="1"/>
</dbReference>
<evidence type="ECO:0000256" key="2">
    <source>
        <dbReference type="ARBA" id="ARBA00006728"/>
    </source>
</evidence>
<dbReference type="GO" id="GO:0006355">
    <property type="term" value="P:regulation of DNA-templated transcription"/>
    <property type="evidence" value="ECO:0007669"/>
    <property type="project" value="InterPro"/>
</dbReference>
<evidence type="ECO:0000256" key="10">
    <source>
        <dbReference type="RuleBase" id="RU004549"/>
    </source>
</evidence>
<comment type="function">
    <text evidence="9">Aux/IAA proteins are short-lived transcriptional factors that function as repressors of early auxin response genes at low auxin concentrations. Repression is thought to result from the interaction with auxin response factors (ARFs), proteins that bind to the auxin-responsive promoter element (AuxRE). Formation of heterodimers with ARF proteins may alter their ability to modulate early auxin response genes expression.</text>
</comment>
<keyword evidence="13" id="KW-1185">Reference proteome</keyword>
<evidence type="ECO:0000259" key="11">
    <source>
        <dbReference type="PROSITE" id="PS51745"/>
    </source>
</evidence>
<dbReference type="PANTHER" id="PTHR31734">
    <property type="entry name" value="AUXIN-RESPONSIVE PROTEIN IAA17"/>
    <property type="match status" value="1"/>
</dbReference>
<proteinExistence type="inferred from homology"/>
<dbReference type="Gene3D" id="3.10.20.90">
    <property type="entry name" value="Phosphatidylinositol 3-kinase Catalytic Subunit, Chain A, domain 1"/>
    <property type="match status" value="1"/>
</dbReference>
<dbReference type="SUPFAM" id="SSF54277">
    <property type="entry name" value="CAD &amp; PB1 domains"/>
    <property type="match status" value="1"/>
</dbReference>
<comment type="caution">
    <text evidence="12">The sequence shown here is derived from an EMBL/GenBank/DDBJ whole genome shotgun (WGS) entry which is preliminary data.</text>
</comment>
<evidence type="ECO:0000313" key="13">
    <source>
        <dbReference type="Proteomes" id="UP000238479"/>
    </source>
</evidence>